<protein>
    <submittedName>
        <fullName evidence="2">Uncharacterized protein</fullName>
    </submittedName>
</protein>
<reference evidence="2 3" key="1">
    <citation type="submission" date="2024-04" db="EMBL/GenBank/DDBJ databases">
        <authorList>
            <person name="Fracassetti M."/>
        </authorList>
    </citation>
    <scope>NUCLEOTIDE SEQUENCE [LARGE SCALE GENOMIC DNA]</scope>
</reference>
<evidence type="ECO:0000313" key="3">
    <source>
        <dbReference type="Proteomes" id="UP001497516"/>
    </source>
</evidence>
<evidence type="ECO:0000313" key="2">
    <source>
        <dbReference type="EMBL" id="CAL1394157.1"/>
    </source>
</evidence>
<organism evidence="2 3">
    <name type="scientific">Linum trigynum</name>
    <dbReference type="NCBI Taxonomy" id="586398"/>
    <lineage>
        <taxon>Eukaryota</taxon>
        <taxon>Viridiplantae</taxon>
        <taxon>Streptophyta</taxon>
        <taxon>Embryophyta</taxon>
        <taxon>Tracheophyta</taxon>
        <taxon>Spermatophyta</taxon>
        <taxon>Magnoliopsida</taxon>
        <taxon>eudicotyledons</taxon>
        <taxon>Gunneridae</taxon>
        <taxon>Pentapetalae</taxon>
        <taxon>rosids</taxon>
        <taxon>fabids</taxon>
        <taxon>Malpighiales</taxon>
        <taxon>Linaceae</taxon>
        <taxon>Linum</taxon>
    </lineage>
</organism>
<keyword evidence="3" id="KW-1185">Reference proteome</keyword>
<dbReference type="AlphaFoldDB" id="A0AAV2F890"/>
<feature type="region of interest" description="Disordered" evidence="1">
    <location>
        <begin position="50"/>
        <end position="75"/>
    </location>
</feature>
<accession>A0AAV2F890</accession>
<dbReference type="Proteomes" id="UP001497516">
    <property type="component" value="Chromosome 6"/>
</dbReference>
<gene>
    <name evidence="2" type="ORF">LTRI10_LOCUS34677</name>
</gene>
<proteinExistence type="predicted"/>
<dbReference type="EMBL" id="OZ034819">
    <property type="protein sequence ID" value="CAL1394157.1"/>
    <property type="molecule type" value="Genomic_DNA"/>
</dbReference>
<feature type="compositionally biased region" description="Basic and acidic residues" evidence="1">
    <location>
        <begin position="57"/>
        <end position="75"/>
    </location>
</feature>
<sequence>MKVVVGVSGVTDEMVMVDAEEEGEKLADETVEVVPAEHDQGKQIAFKMAAPSDEEMGDLKRDGDMVDDLTKDPTPVKKLCLEDPIEEMVNDYTKVEEADLDQPQSAK</sequence>
<name>A0AAV2F890_9ROSI</name>
<evidence type="ECO:0000256" key="1">
    <source>
        <dbReference type="SAM" id="MobiDB-lite"/>
    </source>
</evidence>